<accession>A0A2P5EMJ7</accession>
<dbReference type="AlphaFoldDB" id="A0A2P5EMJ7"/>
<feature type="region of interest" description="Disordered" evidence="1">
    <location>
        <begin position="1"/>
        <end position="60"/>
    </location>
</feature>
<evidence type="ECO:0000256" key="1">
    <source>
        <dbReference type="SAM" id="MobiDB-lite"/>
    </source>
</evidence>
<comment type="caution">
    <text evidence="2">The sequence shown here is derived from an EMBL/GenBank/DDBJ whole genome shotgun (WGS) entry which is preliminary data.</text>
</comment>
<name>A0A2P5EMJ7_TREOI</name>
<proteinExistence type="predicted"/>
<dbReference type="Proteomes" id="UP000237000">
    <property type="component" value="Unassembled WGS sequence"/>
</dbReference>
<evidence type="ECO:0000313" key="3">
    <source>
        <dbReference type="Proteomes" id="UP000237000"/>
    </source>
</evidence>
<dbReference type="InParanoid" id="A0A2P5EMJ7"/>
<dbReference type="EMBL" id="JXTC01000127">
    <property type="protein sequence ID" value="PON86756.1"/>
    <property type="molecule type" value="Genomic_DNA"/>
</dbReference>
<feature type="compositionally biased region" description="Basic and acidic residues" evidence="1">
    <location>
        <begin position="40"/>
        <end position="60"/>
    </location>
</feature>
<organism evidence="2 3">
    <name type="scientific">Trema orientale</name>
    <name type="common">Charcoal tree</name>
    <name type="synonym">Celtis orientalis</name>
    <dbReference type="NCBI Taxonomy" id="63057"/>
    <lineage>
        <taxon>Eukaryota</taxon>
        <taxon>Viridiplantae</taxon>
        <taxon>Streptophyta</taxon>
        <taxon>Embryophyta</taxon>
        <taxon>Tracheophyta</taxon>
        <taxon>Spermatophyta</taxon>
        <taxon>Magnoliopsida</taxon>
        <taxon>eudicotyledons</taxon>
        <taxon>Gunneridae</taxon>
        <taxon>Pentapetalae</taxon>
        <taxon>rosids</taxon>
        <taxon>fabids</taxon>
        <taxon>Rosales</taxon>
        <taxon>Cannabaceae</taxon>
        <taxon>Trema</taxon>
    </lineage>
</organism>
<protein>
    <submittedName>
        <fullName evidence="2">Uncharacterized protein</fullName>
    </submittedName>
</protein>
<reference evidence="3" key="1">
    <citation type="submission" date="2016-06" db="EMBL/GenBank/DDBJ databases">
        <title>Parallel loss of symbiosis genes in relatives of nitrogen-fixing non-legume Parasponia.</title>
        <authorList>
            <person name="Van Velzen R."/>
            <person name="Holmer R."/>
            <person name="Bu F."/>
            <person name="Rutten L."/>
            <person name="Van Zeijl A."/>
            <person name="Liu W."/>
            <person name="Santuari L."/>
            <person name="Cao Q."/>
            <person name="Sharma T."/>
            <person name="Shen D."/>
            <person name="Roswanjaya Y."/>
            <person name="Wardhani T."/>
            <person name="Kalhor M.S."/>
            <person name="Jansen J."/>
            <person name="Van den Hoogen J."/>
            <person name="Gungor B."/>
            <person name="Hartog M."/>
            <person name="Hontelez J."/>
            <person name="Verver J."/>
            <person name="Yang W.-C."/>
            <person name="Schijlen E."/>
            <person name="Repin R."/>
            <person name="Schilthuizen M."/>
            <person name="Schranz E."/>
            <person name="Heidstra R."/>
            <person name="Miyata K."/>
            <person name="Fedorova E."/>
            <person name="Kohlen W."/>
            <person name="Bisseling T."/>
            <person name="Smit S."/>
            <person name="Geurts R."/>
        </authorList>
    </citation>
    <scope>NUCLEOTIDE SEQUENCE [LARGE SCALE GENOMIC DNA]</scope>
    <source>
        <strain evidence="3">cv. RG33-2</strain>
    </source>
</reference>
<feature type="compositionally biased region" description="Basic residues" evidence="1">
    <location>
        <begin position="1"/>
        <end position="16"/>
    </location>
</feature>
<sequence length="80" mass="9625">MAPKRKGLTLPKRKARTQPEGERRQRVRAQPEEEWQQEVRAQHEEERPQEAPRPRVEQDLGHVVENLTNLIREQTRMHNE</sequence>
<keyword evidence="3" id="KW-1185">Reference proteome</keyword>
<evidence type="ECO:0000313" key="2">
    <source>
        <dbReference type="EMBL" id="PON86756.1"/>
    </source>
</evidence>
<gene>
    <name evidence="2" type="ORF">TorRG33x02_174860</name>
</gene>